<feature type="transmembrane region" description="Helical" evidence="1">
    <location>
        <begin position="20"/>
        <end position="43"/>
    </location>
</feature>
<dbReference type="AlphaFoldDB" id="A0A6M5YK22"/>
<sequence length="111" mass="11486">MPPPTWSTPPAAPQPPDTAGLVLRLVGLTAALLVSCGGVMWVARRAARPTSPKGGAGRLHHEGSLALDRRCAVHLVRVDGHQVAVTTDATGLRSIVLLSEPFEDALDAAAP</sequence>
<dbReference type="Proteomes" id="UP000503447">
    <property type="component" value="Chromosome"/>
</dbReference>
<proteinExistence type="predicted"/>
<keyword evidence="1" id="KW-0812">Transmembrane</keyword>
<keyword evidence="1" id="KW-1133">Transmembrane helix</keyword>
<keyword evidence="3" id="KW-1185">Reference proteome</keyword>
<gene>
    <name evidence="2" type="ORF">FTUN_1907</name>
</gene>
<reference evidence="3" key="1">
    <citation type="submission" date="2020-05" db="EMBL/GenBank/DDBJ databases">
        <title>Frigoriglobus tundricola gen. nov., sp. nov., a psychrotolerant cellulolytic planctomycete of the family Gemmataceae with two divergent copies of 16S rRNA gene.</title>
        <authorList>
            <person name="Kulichevskaya I.S."/>
            <person name="Ivanova A.A."/>
            <person name="Naumoff D.G."/>
            <person name="Beletsky A.V."/>
            <person name="Rijpstra W.I.C."/>
            <person name="Sinninghe Damste J.S."/>
            <person name="Mardanov A.V."/>
            <person name="Ravin N.V."/>
            <person name="Dedysh S.N."/>
        </authorList>
    </citation>
    <scope>NUCLEOTIDE SEQUENCE [LARGE SCALE GENOMIC DNA]</scope>
    <source>
        <strain evidence="3">PL17</strain>
    </source>
</reference>
<accession>A0A6M5YK22</accession>
<dbReference type="EMBL" id="CP053452">
    <property type="protein sequence ID" value="QJW94387.1"/>
    <property type="molecule type" value="Genomic_DNA"/>
</dbReference>
<name>A0A6M5YK22_9BACT</name>
<evidence type="ECO:0000256" key="1">
    <source>
        <dbReference type="SAM" id="Phobius"/>
    </source>
</evidence>
<evidence type="ECO:0000313" key="2">
    <source>
        <dbReference type="EMBL" id="QJW94387.1"/>
    </source>
</evidence>
<organism evidence="2 3">
    <name type="scientific">Frigoriglobus tundricola</name>
    <dbReference type="NCBI Taxonomy" id="2774151"/>
    <lineage>
        <taxon>Bacteria</taxon>
        <taxon>Pseudomonadati</taxon>
        <taxon>Planctomycetota</taxon>
        <taxon>Planctomycetia</taxon>
        <taxon>Gemmatales</taxon>
        <taxon>Gemmataceae</taxon>
        <taxon>Frigoriglobus</taxon>
    </lineage>
</organism>
<keyword evidence="1" id="KW-0472">Membrane</keyword>
<evidence type="ECO:0000313" key="3">
    <source>
        <dbReference type="Proteomes" id="UP000503447"/>
    </source>
</evidence>
<dbReference type="KEGG" id="ftj:FTUN_1907"/>
<protein>
    <submittedName>
        <fullName evidence="2">Uncharacterized protein</fullName>
    </submittedName>
</protein>
<dbReference type="RefSeq" id="WP_171470400.1">
    <property type="nucleotide sequence ID" value="NZ_CP053452.2"/>
</dbReference>